<sequence length="99" mass="11342">MNLAFANSNVSEIQTGSQEPGQEGRRKAEQGMMRPDGEVSTSQQQDRQGQSEFRQDRVESKSPSSVENEVDSVEDDSVSKYNFIFYFLYKFKYDNEEAP</sequence>
<dbReference type="AlphaFoldDB" id="A0A239IDC9"/>
<feature type="region of interest" description="Disordered" evidence="1">
    <location>
        <begin position="1"/>
        <end position="74"/>
    </location>
</feature>
<proteinExistence type="predicted"/>
<evidence type="ECO:0000256" key="1">
    <source>
        <dbReference type="SAM" id="MobiDB-lite"/>
    </source>
</evidence>
<protein>
    <submittedName>
        <fullName evidence="2">Uncharacterized protein</fullName>
    </submittedName>
</protein>
<keyword evidence="3" id="KW-1185">Reference proteome</keyword>
<reference evidence="2 3" key="1">
    <citation type="submission" date="2017-06" db="EMBL/GenBank/DDBJ databases">
        <authorList>
            <person name="Kim H.J."/>
            <person name="Triplett B.A."/>
        </authorList>
    </citation>
    <scope>NUCLEOTIDE SEQUENCE [LARGE SCALE GENOMIC DNA]</scope>
    <source>
        <strain evidence="2 3">DSM 19307</strain>
    </source>
</reference>
<gene>
    <name evidence="2" type="ORF">SAMN05421640_1612</name>
</gene>
<evidence type="ECO:0000313" key="2">
    <source>
        <dbReference type="EMBL" id="SNS91529.1"/>
    </source>
</evidence>
<name>A0A239IDC9_EKHLU</name>
<feature type="compositionally biased region" description="Polar residues" evidence="1">
    <location>
        <begin position="39"/>
        <end position="52"/>
    </location>
</feature>
<feature type="compositionally biased region" description="Polar residues" evidence="1">
    <location>
        <begin position="1"/>
        <end position="20"/>
    </location>
</feature>
<organism evidence="2 3">
    <name type="scientific">Ekhidna lutea</name>
    <dbReference type="NCBI Taxonomy" id="447679"/>
    <lineage>
        <taxon>Bacteria</taxon>
        <taxon>Pseudomonadati</taxon>
        <taxon>Bacteroidota</taxon>
        <taxon>Cytophagia</taxon>
        <taxon>Cytophagales</taxon>
        <taxon>Reichenbachiellaceae</taxon>
        <taxon>Ekhidna</taxon>
    </lineage>
</organism>
<evidence type="ECO:0000313" key="3">
    <source>
        <dbReference type="Proteomes" id="UP000198393"/>
    </source>
</evidence>
<accession>A0A239IDC9</accession>
<dbReference type="Proteomes" id="UP000198393">
    <property type="component" value="Unassembled WGS sequence"/>
</dbReference>
<dbReference type="RefSeq" id="WP_089356359.1">
    <property type="nucleotide sequence ID" value="NZ_FZPD01000003.1"/>
</dbReference>
<dbReference type="EMBL" id="FZPD01000003">
    <property type="protein sequence ID" value="SNS91529.1"/>
    <property type="molecule type" value="Genomic_DNA"/>
</dbReference>